<reference evidence="1 2" key="1">
    <citation type="submission" date="2016-03" db="EMBL/GenBank/DDBJ databases">
        <title>Cyphomyrmex costatus WGS genome.</title>
        <authorList>
            <person name="Nygaard S."/>
            <person name="Hu H."/>
            <person name="Boomsma J."/>
            <person name="Zhang G."/>
        </authorList>
    </citation>
    <scope>NUCLEOTIDE SEQUENCE [LARGE SCALE GENOMIC DNA]</scope>
    <source>
        <strain evidence="1">MS0001</strain>
        <tissue evidence="1">Whole body</tissue>
    </source>
</reference>
<dbReference type="EMBL" id="KQ978067">
    <property type="protein sequence ID" value="KYM97659.1"/>
    <property type="molecule type" value="Genomic_DNA"/>
</dbReference>
<evidence type="ECO:0000313" key="2">
    <source>
        <dbReference type="Proteomes" id="UP000078542"/>
    </source>
</evidence>
<organism evidence="1 2">
    <name type="scientific">Cyphomyrmex costatus</name>
    <dbReference type="NCBI Taxonomy" id="456900"/>
    <lineage>
        <taxon>Eukaryota</taxon>
        <taxon>Metazoa</taxon>
        <taxon>Ecdysozoa</taxon>
        <taxon>Arthropoda</taxon>
        <taxon>Hexapoda</taxon>
        <taxon>Insecta</taxon>
        <taxon>Pterygota</taxon>
        <taxon>Neoptera</taxon>
        <taxon>Endopterygota</taxon>
        <taxon>Hymenoptera</taxon>
        <taxon>Apocrita</taxon>
        <taxon>Aculeata</taxon>
        <taxon>Formicoidea</taxon>
        <taxon>Formicidae</taxon>
        <taxon>Myrmicinae</taxon>
        <taxon>Cyphomyrmex</taxon>
    </lineage>
</organism>
<dbReference type="AlphaFoldDB" id="A0A151IC94"/>
<accession>A0A151IC94</accession>
<keyword evidence="2" id="KW-1185">Reference proteome</keyword>
<name>A0A151IC94_9HYME</name>
<evidence type="ECO:0000313" key="1">
    <source>
        <dbReference type="EMBL" id="KYM97659.1"/>
    </source>
</evidence>
<protein>
    <submittedName>
        <fullName evidence="1">Uncharacterized protein</fullName>
    </submittedName>
</protein>
<gene>
    <name evidence="1" type="ORF">ALC62_11650</name>
</gene>
<sequence length="74" mass="8083">MKRRVIQFSVPAGADLAAGMAAVFPAIGIRRVFAVAGLQNGCKYVRDKAKRIASIARADEKQILRMLISVRLIN</sequence>
<proteinExistence type="predicted"/>
<dbReference type="Proteomes" id="UP000078542">
    <property type="component" value="Unassembled WGS sequence"/>
</dbReference>